<accession>A0A1L3J651</accession>
<organism evidence="7 8">
    <name type="scientific">Christiangramia salexigens</name>
    <dbReference type="NCBI Taxonomy" id="1913577"/>
    <lineage>
        <taxon>Bacteria</taxon>
        <taxon>Pseudomonadati</taxon>
        <taxon>Bacteroidota</taxon>
        <taxon>Flavobacteriia</taxon>
        <taxon>Flavobacteriales</taxon>
        <taxon>Flavobacteriaceae</taxon>
        <taxon>Christiangramia</taxon>
    </lineage>
</organism>
<protein>
    <recommendedName>
        <fullName evidence="9">TIGR00374 family protein</fullName>
    </recommendedName>
</protein>
<keyword evidence="4 6" id="KW-1133">Transmembrane helix</keyword>
<proteinExistence type="predicted"/>
<dbReference type="Proteomes" id="UP000182510">
    <property type="component" value="Chromosome"/>
</dbReference>
<evidence type="ECO:0000256" key="6">
    <source>
        <dbReference type="SAM" id="Phobius"/>
    </source>
</evidence>
<evidence type="ECO:0000313" key="7">
    <source>
        <dbReference type="EMBL" id="APG60601.1"/>
    </source>
</evidence>
<dbReference type="STRING" id="1913577.LPB144_09390"/>
<feature type="transmembrane region" description="Helical" evidence="6">
    <location>
        <begin position="214"/>
        <end position="234"/>
    </location>
</feature>
<evidence type="ECO:0000256" key="1">
    <source>
        <dbReference type="ARBA" id="ARBA00004651"/>
    </source>
</evidence>
<dbReference type="NCBIfam" id="TIGR00374">
    <property type="entry name" value="flippase-like domain"/>
    <property type="match status" value="1"/>
</dbReference>
<dbReference type="AlphaFoldDB" id="A0A1L3J651"/>
<dbReference type="GO" id="GO:0005886">
    <property type="term" value="C:plasma membrane"/>
    <property type="evidence" value="ECO:0007669"/>
    <property type="project" value="UniProtKB-SubCell"/>
</dbReference>
<evidence type="ECO:0000256" key="2">
    <source>
        <dbReference type="ARBA" id="ARBA00022475"/>
    </source>
</evidence>
<feature type="transmembrane region" description="Helical" evidence="6">
    <location>
        <begin position="129"/>
        <end position="147"/>
    </location>
</feature>
<feature type="transmembrane region" description="Helical" evidence="6">
    <location>
        <begin position="269"/>
        <end position="287"/>
    </location>
</feature>
<gene>
    <name evidence="7" type="ORF">LPB144_09390</name>
</gene>
<dbReference type="KEGG" id="grl:LPB144_09390"/>
<dbReference type="InterPro" id="IPR022791">
    <property type="entry name" value="L-PG_synthase/AglD"/>
</dbReference>
<feature type="transmembrane region" description="Helical" evidence="6">
    <location>
        <begin position="7"/>
        <end position="27"/>
    </location>
</feature>
<keyword evidence="5 6" id="KW-0472">Membrane</keyword>
<dbReference type="PANTHER" id="PTHR39087">
    <property type="entry name" value="UPF0104 MEMBRANE PROTEIN MJ1595"/>
    <property type="match status" value="1"/>
</dbReference>
<dbReference type="RefSeq" id="WP_072553291.1">
    <property type="nucleotide sequence ID" value="NZ_CP018153.1"/>
</dbReference>
<keyword evidence="8" id="KW-1185">Reference proteome</keyword>
<keyword evidence="3 6" id="KW-0812">Transmembrane</keyword>
<evidence type="ECO:0000256" key="4">
    <source>
        <dbReference type="ARBA" id="ARBA00022989"/>
    </source>
</evidence>
<dbReference type="OrthoDB" id="9812094at2"/>
<feature type="transmembrane region" description="Helical" evidence="6">
    <location>
        <begin position="162"/>
        <end position="182"/>
    </location>
</feature>
<dbReference type="Pfam" id="PF03706">
    <property type="entry name" value="LPG_synthase_TM"/>
    <property type="match status" value="1"/>
</dbReference>
<feature type="transmembrane region" description="Helical" evidence="6">
    <location>
        <begin position="293"/>
        <end position="317"/>
    </location>
</feature>
<evidence type="ECO:0000256" key="3">
    <source>
        <dbReference type="ARBA" id="ARBA00022692"/>
    </source>
</evidence>
<name>A0A1L3J651_9FLAO</name>
<keyword evidence="2" id="KW-1003">Cell membrane</keyword>
<evidence type="ECO:0000256" key="5">
    <source>
        <dbReference type="ARBA" id="ARBA00023136"/>
    </source>
</evidence>
<sequence length="321" mass="36257">MSRSLTKILKIFIPLLLGIFLIWYSLGRSTPAEREQLWESILQANKWWILVSFILGSLSHISRAYRWKYLLEPMGYKPLLSNRFMAVMVAYLANFGIPRSGEVLRAVTLSTYEDVPFEKGFGTIISERVADLLILMLIIGISLLLQTEELLTYLADQNINPLYTFFIFFGLVGIIIVCLNIIRRSTWAPFKKLKNLAKGLLEGMKSILKMKRKWAFILHTLFIWTMYVLMFYVIKLCLPETADTPAGIIMAAFVIGSFAVSATNGGIGVYPLAVGGILIFFGVEAHAAEAFGWISWATQTFVVLLFGGLSFIFLPVLNNRK</sequence>
<comment type="subcellular location">
    <subcellularLocation>
        <location evidence="1">Cell membrane</location>
        <topology evidence="1">Multi-pass membrane protein</topology>
    </subcellularLocation>
</comment>
<feature type="transmembrane region" description="Helical" evidence="6">
    <location>
        <begin position="47"/>
        <end position="65"/>
    </location>
</feature>
<feature type="transmembrane region" description="Helical" evidence="6">
    <location>
        <begin position="246"/>
        <end position="262"/>
    </location>
</feature>
<evidence type="ECO:0000313" key="8">
    <source>
        <dbReference type="Proteomes" id="UP000182510"/>
    </source>
</evidence>
<dbReference type="EMBL" id="CP018153">
    <property type="protein sequence ID" value="APG60601.1"/>
    <property type="molecule type" value="Genomic_DNA"/>
</dbReference>
<reference evidence="7 8" key="1">
    <citation type="submission" date="2016-11" db="EMBL/GenBank/DDBJ databases">
        <title>Gramella sp. LPB0144 isolated from marine environment.</title>
        <authorList>
            <person name="Kim E."/>
            <person name="Yi H."/>
        </authorList>
    </citation>
    <scope>NUCLEOTIDE SEQUENCE [LARGE SCALE GENOMIC DNA]</scope>
    <source>
        <strain evidence="7 8">LPB0144</strain>
    </source>
</reference>
<evidence type="ECO:0008006" key="9">
    <source>
        <dbReference type="Google" id="ProtNLM"/>
    </source>
</evidence>
<dbReference type="PANTHER" id="PTHR39087:SF2">
    <property type="entry name" value="UPF0104 MEMBRANE PROTEIN MJ1595"/>
    <property type="match status" value="1"/>
</dbReference>